<name>A0A6M5Z574_9BACT</name>
<keyword evidence="2" id="KW-1185">Reference proteome</keyword>
<dbReference type="EMBL" id="CP053452">
    <property type="protein sequence ID" value="QJX00692.1"/>
    <property type="molecule type" value="Genomic_DNA"/>
</dbReference>
<sequence>MNRRAVRVRPLGPRPARPPAVPDVMLVVISLDIRLWH</sequence>
<reference evidence="2" key="1">
    <citation type="submission" date="2020-05" db="EMBL/GenBank/DDBJ databases">
        <title>Frigoriglobus tundricola gen. nov., sp. nov., a psychrotolerant cellulolytic planctomycete of the family Gemmataceae with two divergent copies of 16S rRNA gene.</title>
        <authorList>
            <person name="Kulichevskaya I.S."/>
            <person name="Ivanova A.A."/>
            <person name="Naumoff D.G."/>
            <person name="Beletsky A.V."/>
            <person name="Rijpstra W.I.C."/>
            <person name="Sinninghe Damste J.S."/>
            <person name="Mardanov A.V."/>
            <person name="Ravin N.V."/>
            <person name="Dedysh S.N."/>
        </authorList>
    </citation>
    <scope>NUCLEOTIDE SEQUENCE [LARGE SCALE GENOMIC DNA]</scope>
    <source>
        <strain evidence="2">PL17</strain>
    </source>
</reference>
<dbReference type="KEGG" id="ftj:FTUN_8324"/>
<evidence type="ECO:0000313" key="1">
    <source>
        <dbReference type="EMBL" id="QJX00692.1"/>
    </source>
</evidence>
<evidence type="ECO:0000313" key="2">
    <source>
        <dbReference type="Proteomes" id="UP000503447"/>
    </source>
</evidence>
<accession>A0A6M5Z574</accession>
<dbReference type="AlphaFoldDB" id="A0A6M5Z574"/>
<protein>
    <submittedName>
        <fullName evidence="1">Uncharacterized protein</fullName>
    </submittedName>
</protein>
<organism evidence="1 2">
    <name type="scientific">Frigoriglobus tundricola</name>
    <dbReference type="NCBI Taxonomy" id="2774151"/>
    <lineage>
        <taxon>Bacteria</taxon>
        <taxon>Pseudomonadati</taxon>
        <taxon>Planctomycetota</taxon>
        <taxon>Planctomycetia</taxon>
        <taxon>Gemmatales</taxon>
        <taxon>Gemmataceae</taxon>
        <taxon>Frigoriglobus</taxon>
    </lineage>
</organism>
<proteinExistence type="predicted"/>
<dbReference type="Proteomes" id="UP000503447">
    <property type="component" value="Chromosome"/>
</dbReference>
<gene>
    <name evidence="1" type="ORF">FTUN_8324</name>
</gene>